<accession>A0ABW9B0F2</accession>
<dbReference type="Proteomes" id="UP001629230">
    <property type="component" value="Unassembled WGS sequence"/>
</dbReference>
<protein>
    <recommendedName>
        <fullName evidence="3">DUF1488 family protein</fullName>
    </recommendedName>
</protein>
<reference evidence="1 2" key="1">
    <citation type="journal article" date="2024" name="Chem. Sci.">
        <title>Discovery of megapolipeptins by genome mining of a Burkholderiales bacteria collection.</title>
        <authorList>
            <person name="Paulo B.S."/>
            <person name="Recchia M.J.J."/>
            <person name="Lee S."/>
            <person name="Fergusson C.H."/>
            <person name="Romanowski S.B."/>
            <person name="Hernandez A."/>
            <person name="Krull N."/>
            <person name="Liu D.Y."/>
            <person name="Cavanagh H."/>
            <person name="Bos A."/>
            <person name="Gray C.A."/>
            <person name="Murphy B.T."/>
            <person name="Linington R.G."/>
            <person name="Eustaquio A.S."/>
        </authorList>
    </citation>
    <scope>NUCLEOTIDE SEQUENCE [LARGE SCALE GENOMIC DNA]</scope>
    <source>
        <strain evidence="1 2">RL17-350-BIC-A</strain>
    </source>
</reference>
<comment type="caution">
    <text evidence="1">The sequence shown here is derived from an EMBL/GenBank/DDBJ whole genome shotgun (WGS) entry which is preliminary data.</text>
</comment>
<sequence>MNETEANKCTEIRLHAGTVIENGCRRAIVACTDLLDVTQTNGAYEQLCEVRDASPGLHVAAKAARHNAGRMRYNG</sequence>
<evidence type="ECO:0000313" key="1">
    <source>
        <dbReference type="EMBL" id="MFM0005124.1"/>
    </source>
</evidence>
<name>A0ABW9B0F2_9BURK</name>
<organism evidence="1 2">
    <name type="scientific">Paraburkholderia dipogonis</name>
    <dbReference type="NCBI Taxonomy" id="1211383"/>
    <lineage>
        <taxon>Bacteria</taxon>
        <taxon>Pseudomonadati</taxon>
        <taxon>Pseudomonadota</taxon>
        <taxon>Betaproteobacteria</taxon>
        <taxon>Burkholderiales</taxon>
        <taxon>Burkholderiaceae</taxon>
        <taxon>Paraburkholderia</taxon>
    </lineage>
</organism>
<gene>
    <name evidence="1" type="ORF">PQR57_29455</name>
</gene>
<evidence type="ECO:0000313" key="2">
    <source>
        <dbReference type="Proteomes" id="UP001629230"/>
    </source>
</evidence>
<dbReference type="EMBL" id="JAQQEZ010000026">
    <property type="protein sequence ID" value="MFM0005124.1"/>
    <property type="molecule type" value="Genomic_DNA"/>
</dbReference>
<evidence type="ECO:0008006" key="3">
    <source>
        <dbReference type="Google" id="ProtNLM"/>
    </source>
</evidence>
<dbReference type="RefSeq" id="WP_408179892.1">
    <property type="nucleotide sequence ID" value="NZ_JAQQEZ010000026.1"/>
</dbReference>
<keyword evidence="2" id="KW-1185">Reference proteome</keyword>
<proteinExistence type="predicted"/>